<dbReference type="GO" id="GO:0003676">
    <property type="term" value="F:nucleic acid binding"/>
    <property type="evidence" value="ECO:0007669"/>
    <property type="project" value="InterPro"/>
</dbReference>
<dbReference type="SMART" id="SM00343">
    <property type="entry name" value="ZnF_C2HC"/>
    <property type="match status" value="1"/>
</dbReference>
<dbReference type="Pfam" id="PF00098">
    <property type="entry name" value="zf-CCHC"/>
    <property type="match status" value="1"/>
</dbReference>
<dbReference type="InterPro" id="IPR001878">
    <property type="entry name" value="Znf_CCHC"/>
</dbReference>
<reference evidence="3" key="1">
    <citation type="journal article" date="2019" name="Sci. Rep.">
        <title>Draft genome of Tanacetum cinerariifolium, the natural source of mosquito coil.</title>
        <authorList>
            <person name="Yamashiro T."/>
            <person name="Shiraishi A."/>
            <person name="Satake H."/>
            <person name="Nakayama K."/>
        </authorList>
    </citation>
    <scope>NUCLEOTIDE SEQUENCE</scope>
</reference>
<dbReference type="EMBL" id="BKCJ010000043">
    <property type="protein sequence ID" value="GEU29087.1"/>
    <property type="molecule type" value="Genomic_DNA"/>
</dbReference>
<dbReference type="PROSITE" id="PS50158">
    <property type="entry name" value="ZF_CCHC"/>
    <property type="match status" value="1"/>
</dbReference>
<comment type="caution">
    <text evidence="3">The sequence shown here is derived from an EMBL/GenBank/DDBJ whole genome shotgun (WGS) entry which is preliminary data.</text>
</comment>
<protein>
    <recommendedName>
        <fullName evidence="2">CCHC-type domain-containing protein</fullName>
    </recommendedName>
</protein>
<organism evidence="3">
    <name type="scientific">Tanacetum cinerariifolium</name>
    <name type="common">Dalmatian daisy</name>
    <name type="synonym">Chrysanthemum cinerariifolium</name>
    <dbReference type="NCBI Taxonomy" id="118510"/>
    <lineage>
        <taxon>Eukaryota</taxon>
        <taxon>Viridiplantae</taxon>
        <taxon>Streptophyta</taxon>
        <taxon>Embryophyta</taxon>
        <taxon>Tracheophyta</taxon>
        <taxon>Spermatophyta</taxon>
        <taxon>Magnoliopsida</taxon>
        <taxon>eudicotyledons</taxon>
        <taxon>Gunneridae</taxon>
        <taxon>Pentapetalae</taxon>
        <taxon>asterids</taxon>
        <taxon>campanulids</taxon>
        <taxon>Asterales</taxon>
        <taxon>Asteraceae</taxon>
        <taxon>Asteroideae</taxon>
        <taxon>Anthemideae</taxon>
        <taxon>Anthemidinae</taxon>
        <taxon>Tanacetum</taxon>
    </lineage>
</organism>
<dbReference type="InterPro" id="IPR036875">
    <property type="entry name" value="Znf_CCHC_sf"/>
</dbReference>
<dbReference type="SUPFAM" id="SSF57756">
    <property type="entry name" value="Retrovirus zinc finger-like domains"/>
    <property type="match status" value="1"/>
</dbReference>
<keyword evidence="1" id="KW-0863">Zinc-finger</keyword>
<keyword evidence="1" id="KW-0862">Zinc</keyword>
<evidence type="ECO:0000313" key="3">
    <source>
        <dbReference type="EMBL" id="GEU29087.1"/>
    </source>
</evidence>
<gene>
    <name evidence="3" type="ORF">Tci_001065</name>
</gene>
<evidence type="ECO:0000256" key="1">
    <source>
        <dbReference type="PROSITE-ProRule" id="PRU00047"/>
    </source>
</evidence>
<evidence type="ECO:0000259" key="2">
    <source>
        <dbReference type="PROSITE" id="PS50158"/>
    </source>
</evidence>
<dbReference type="Gene3D" id="4.10.60.10">
    <property type="entry name" value="Zinc finger, CCHC-type"/>
    <property type="match status" value="1"/>
</dbReference>
<dbReference type="Pfam" id="PF14223">
    <property type="entry name" value="Retrotran_gag_2"/>
    <property type="match status" value="1"/>
</dbReference>
<name>A0A699GHV3_TANCI</name>
<accession>A0A699GHV3</accession>
<dbReference type="AlphaFoldDB" id="A0A699GHV3"/>
<keyword evidence="1" id="KW-0479">Metal-binding</keyword>
<feature type="domain" description="CCHC-type" evidence="2">
    <location>
        <begin position="372"/>
        <end position="387"/>
    </location>
</feature>
<proteinExistence type="predicted"/>
<dbReference type="GO" id="GO:0008270">
    <property type="term" value="F:zinc ion binding"/>
    <property type="evidence" value="ECO:0007669"/>
    <property type="project" value="UniProtKB-KW"/>
</dbReference>
<sequence length="477" mass="55066">MHKAFPLPGESSHWQYKFPLPVKVVPTARRLEMPLSGVCTAIEKMTKKLPVKDRWQELEEQQERDDMRINEQIARDVKVVEDFIPMGSKEEAKRLKRKGLNLEKEQVGKEEKVKNSTPQKEGDALLHYNAEIEVMNPILLSIPNDIYNSVDACTLAKDMWKRVERLMMGSIQNKVDRETRFTNEFDQFVVEQREALVFVYNRFAQLMNDLERNYMHIPIVKINIKFLNSLQPKWLKYVTQVRLAKRLIVDTFDGLFNYLQQFEKLVNTSRAKKLKNLMIHPLASAMLLLARAITQKFSNLTNNHLRTSSNTRIQAIIQGDRVNIQSRNSSNTGRNNRRAYVQKEVVKGSNETGNVQRSLQTSYSRNTSTVQCYNCSGKGHYARNCPKPRVRDSKYFMKKILLAKQDEAGVILTDEQNDFLFADASSTIGDDQIDSNIIFDTPNGNVNSVSVEKDTHVPDLYVLEQLARNAYQEAEKQ</sequence>